<evidence type="ECO:0000256" key="8">
    <source>
        <dbReference type="PIRSR" id="PIRSR000862-1"/>
    </source>
</evidence>
<dbReference type="ESTHER" id="drose-b4inj9">
    <property type="family name" value="Acidic_Lipase"/>
</dbReference>
<evidence type="ECO:0000256" key="2">
    <source>
        <dbReference type="ARBA" id="ARBA00022729"/>
    </source>
</evidence>
<feature type="active site" description="Nucleophile" evidence="8">
    <location>
        <position position="178"/>
    </location>
</feature>
<dbReference type="KEGG" id="dse:6621143"/>
<dbReference type="Gene3D" id="3.40.50.1820">
    <property type="entry name" value="alpha/beta hydrolase"/>
    <property type="match status" value="1"/>
</dbReference>
<proteinExistence type="inferred from homology"/>
<dbReference type="GO" id="GO:0016042">
    <property type="term" value="P:lipid catabolic process"/>
    <property type="evidence" value="ECO:0007669"/>
    <property type="project" value="UniProtKB-KW"/>
</dbReference>
<dbReference type="EMBL" id="CH676463">
    <property type="protein sequence ID" value="EDW44608.1"/>
    <property type="molecule type" value="Genomic_DNA"/>
</dbReference>
<evidence type="ECO:0000313" key="11">
    <source>
        <dbReference type="EMBL" id="EDW44608.1"/>
    </source>
</evidence>
<feature type="domain" description="Partial AB-hydrolase lipase" evidence="10">
    <location>
        <begin position="37"/>
        <end position="103"/>
    </location>
</feature>
<evidence type="ECO:0000313" key="12">
    <source>
        <dbReference type="Proteomes" id="UP000001292"/>
    </source>
</evidence>
<gene>
    <name evidence="11" type="primary">Dsec\GM11136</name>
    <name evidence="11" type="ORF">Dsec_GM11136</name>
</gene>
<keyword evidence="12" id="KW-1185">Reference proteome</keyword>
<dbReference type="InterPro" id="IPR006693">
    <property type="entry name" value="AB_hydrolase_lipase"/>
</dbReference>
<dbReference type="PhylomeDB" id="B4INJ9"/>
<evidence type="ECO:0000256" key="5">
    <source>
        <dbReference type="ARBA" id="ARBA00023098"/>
    </source>
</evidence>
<comment type="similarity">
    <text evidence="1 7">Belongs to the AB hydrolase superfamily. Lipase family.</text>
</comment>
<feature type="active site" description="Charge relay system" evidence="8">
    <location>
        <position position="352"/>
    </location>
</feature>
<keyword evidence="4 7" id="KW-0442">Lipid degradation</keyword>
<evidence type="ECO:0000256" key="9">
    <source>
        <dbReference type="SAM" id="SignalP"/>
    </source>
</evidence>
<sequence>MLAKVLTILAIVASAGAADDFDPFIDIPFKRLKTSAERIAEHGYPAESHFVETPDGYVLNVFRITHSPKLNGNGNEGQSEAPRPVVLIMHGLFSCSDCFLLNGPEDALPYNYADAGYDVWLGNARGNIYSRNNTRLDVKHPYFWKFSWHEIGSIDLPATIDYILAETGQQSLHYVGHSQGCTSFFVMGSYRPEYNAKIKTAHMLAPPVYMGNTTEGLIVSTAPLFGHHGIGSTLLENQVLLPQNAFIQRILDTTCSNQPIMLSYCKTLAILWGGPEIGNLNQTLLPQIAETHPAGVSSNQAIHYIQSFASNDFRLYDWGTKRNLEYYGVPEPPAYDLTKITSELYLYYGLADGSANKQDISRLPDLLPNLALLHEVPDPTWGHLDFIFATDVKRVINDLVLDYSKAYDAGETNNQN</sequence>
<name>B4INJ9_DROSE</name>
<dbReference type="InterPro" id="IPR029058">
    <property type="entry name" value="AB_hydrolase_fold"/>
</dbReference>
<dbReference type="OrthoDB" id="9974421at2759"/>
<dbReference type="Pfam" id="PF04083">
    <property type="entry name" value="Abhydro_lipase"/>
    <property type="match status" value="1"/>
</dbReference>
<evidence type="ECO:0000259" key="10">
    <source>
        <dbReference type="Pfam" id="PF04083"/>
    </source>
</evidence>
<evidence type="ECO:0000256" key="7">
    <source>
        <dbReference type="PIRNR" id="PIRNR000862"/>
    </source>
</evidence>
<dbReference type="SMR" id="B4INJ9"/>
<dbReference type="FunFam" id="3.40.50.1820:FF:000021">
    <property type="entry name" value="Lipase"/>
    <property type="match status" value="1"/>
</dbReference>
<dbReference type="GO" id="GO:0016788">
    <property type="term" value="F:hydrolase activity, acting on ester bonds"/>
    <property type="evidence" value="ECO:0007669"/>
    <property type="project" value="InterPro"/>
</dbReference>
<keyword evidence="5" id="KW-0443">Lipid metabolism</keyword>
<dbReference type="HOGENOM" id="CLU_010974_0_3_1"/>
<feature type="active site" description="Charge relay system" evidence="8">
    <location>
        <position position="383"/>
    </location>
</feature>
<dbReference type="PANTHER" id="PTHR11005">
    <property type="entry name" value="LYSOSOMAL ACID LIPASE-RELATED"/>
    <property type="match status" value="1"/>
</dbReference>
<reference evidence="11 12" key="1">
    <citation type="journal article" date="2007" name="Nature">
        <title>Evolution of genes and genomes on the Drosophila phylogeny.</title>
        <authorList>
            <consortium name="Drosophila 12 Genomes Consortium"/>
            <person name="Clark A.G."/>
            <person name="Eisen M.B."/>
            <person name="Smith D.R."/>
            <person name="Bergman C.M."/>
            <person name="Oliver B."/>
            <person name="Markow T.A."/>
            <person name="Kaufman T.C."/>
            <person name="Kellis M."/>
            <person name="Gelbart W."/>
            <person name="Iyer V.N."/>
            <person name="Pollard D.A."/>
            <person name="Sackton T.B."/>
            <person name="Larracuente A.M."/>
            <person name="Singh N.D."/>
            <person name="Abad J.P."/>
            <person name="Abt D.N."/>
            <person name="Adryan B."/>
            <person name="Aguade M."/>
            <person name="Akashi H."/>
            <person name="Anderson W.W."/>
            <person name="Aquadro C.F."/>
            <person name="Ardell D.H."/>
            <person name="Arguello R."/>
            <person name="Artieri C.G."/>
            <person name="Barbash D.A."/>
            <person name="Barker D."/>
            <person name="Barsanti P."/>
            <person name="Batterham P."/>
            <person name="Batzoglou S."/>
            <person name="Begun D."/>
            <person name="Bhutkar A."/>
            <person name="Blanco E."/>
            <person name="Bosak S.A."/>
            <person name="Bradley R.K."/>
            <person name="Brand A.D."/>
            <person name="Brent M.R."/>
            <person name="Brooks A.N."/>
            <person name="Brown R.H."/>
            <person name="Butlin R.K."/>
            <person name="Caggese C."/>
            <person name="Calvi B.R."/>
            <person name="Bernardo de Carvalho A."/>
            <person name="Caspi A."/>
            <person name="Castrezana S."/>
            <person name="Celniker S.E."/>
            <person name="Chang J.L."/>
            <person name="Chapple C."/>
            <person name="Chatterji S."/>
            <person name="Chinwalla A."/>
            <person name="Civetta A."/>
            <person name="Clifton S.W."/>
            <person name="Comeron J.M."/>
            <person name="Costello J.C."/>
            <person name="Coyne J.A."/>
            <person name="Daub J."/>
            <person name="David R.G."/>
            <person name="Delcher A.L."/>
            <person name="Delehaunty K."/>
            <person name="Do C.B."/>
            <person name="Ebling H."/>
            <person name="Edwards K."/>
            <person name="Eickbush T."/>
            <person name="Evans J.D."/>
            <person name="Filipski A."/>
            <person name="Findeiss S."/>
            <person name="Freyhult E."/>
            <person name="Fulton L."/>
            <person name="Fulton R."/>
            <person name="Garcia A.C."/>
            <person name="Gardiner A."/>
            <person name="Garfield D.A."/>
            <person name="Garvin B.E."/>
            <person name="Gibson G."/>
            <person name="Gilbert D."/>
            <person name="Gnerre S."/>
            <person name="Godfrey J."/>
            <person name="Good R."/>
            <person name="Gotea V."/>
            <person name="Gravely B."/>
            <person name="Greenberg A.J."/>
            <person name="Griffiths-Jones S."/>
            <person name="Gross S."/>
            <person name="Guigo R."/>
            <person name="Gustafson E.A."/>
            <person name="Haerty W."/>
            <person name="Hahn M.W."/>
            <person name="Halligan D.L."/>
            <person name="Halpern A.L."/>
            <person name="Halter G.M."/>
            <person name="Han M.V."/>
            <person name="Heger A."/>
            <person name="Hillier L."/>
            <person name="Hinrichs A.S."/>
            <person name="Holmes I."/>
            <person name="Hoskins R.A."/>
            <person name="Hubisz M.J."/>
            <person name="Hultmark D."/>
            <person name="Huntley M.A."/>
            <person name="Jaffe D.B."/>
            <person name="Jagadeeshan S."/>
            <person name="Jeck W.R."/>
            <person name="Johnson J."/>
            <person name="Jones C.D."/>
            <person name="Jordan W.C."/>
            <person name="Karpen G.H."/>
            <person name="Kataoka E."/>
            <person name="Keightley P.D."/>
            <person name="Kheradpour P."/>
            <person name="Kirkness E.F."/>
            <person name="Koerich L.B."/>
            <person name="Kristiansen K."/>
            <person name="Kudrna D."/>
            <person name="Kulathinal R.J."/>
            <person name="Kumar S."/>
            <person name="Kwok R."/>
            <person name="Lander E."/>
            <person name="Langley C.H."/>
            <person name="Lapoint R."/>
            <person name="Lazzaro B.P."/>
            <person name="Lee S.J."/>
            <person name="Levesque L."/>
            <person name="Li R."/>
            <person name="Lin C.F."/>
            <person name="Lin M.F."/>
            <person name="Lindblad-Toh K."/>
            <person name="Llopart A."/>
            <person name="Long M."/>
            <person name="Low L."/>
            <person name="Lozovsky E."/>
            <person name="Lu J."/>
            <person name="Luo M."/>
            <person name="Machado C.A."/>
            <person name="Makalowski W."/>
            <person name="Marzo M."/>
            <person name="Matsuda M."/>
            <person name="Matzkin L."/>
            <person name="McAllister B."/>
            <person name="McBride C.S."/>
            <person name="McKernan B."/>
            <person name="McKernan K."/>
            <person name="Mendez-Lago M."/>
            <person name="Minx P."/>
            <person name="Mollenhauer M.U."/>
            <person name="Montooth K."/>
            <person name="Mount S.M."/>
            <person name="Mu X."/>
            <person name="Myers E."/>
            <person name="Negre B."/>
            <person name="Newfeld S."/>
            <person name="Nielsen R."/>
            <person name="Noor M.A."/>
            <person name="O'Grady P."/>
            <person name="Pachter L."/>
            <person name="Papaceit M."/>
            <person name="Parisi M.J."/>
            <person name="Parisi M."/>
            <person name="Parts L."/>
            <person name="Pedersen J.S."/>
            <person name="Pesole G."/>
            <person name="Phillippy A.M."/>
            <person name="Ponting C.P."/>
            <person name="Pop M."/>
            <person name="Porcelli D."/>
            <person name="Powell J.R."/>
            <person name="Prohaska S."/>
            <person name="Pruitt K."/>
            <person name="Puig M."/>
            <person name="Quesneville H."/>
            <person name="Ram K.R."/>
            <person name="Rand D."/>
            <person name="Rasmussen M.D."/>
            <person name="Reed L.K."/>
            <person name="Reenan R."/>
            <person name="Reily A."/>
            <person name="Remington K.A."/>
            <person name="Rieger T.T."/>
            <person name="Ritchie M.G."/>
            <person name="Robin C."/>
            <person name="Rogers Y.H."/>
            <person name="Rohde C."/>
            <person name="Rozas J."/>
            <person name="Rubenfield M.J."/>
            <person name="Ruiz A."/>
            <person name="Russo S."/>
            <person name="Salzberg S.L."/>
            <person name="Sanchez-Gracia A."/>
            <person name="Saranga D.J."/>
            <person name="Sato H."/>
            <person name="Schaeffer S.W."/>
            <person name="Schatz M.C."/>
            <person name="Schlenke T."/>
            <person name="Schwartz R."/>
            <person name="Segarra C."/>
            <person name="Singh R.S."/>
            <person name="Sirot L."/>
            <person name="Sirota M."/>
            <person name="Sisneros N.B."/>
            <person name="Smith C.D."/>
            <person name="Smith T.F."/>
            <person name="Spieth J."/>
            <person name="Stage D.E."/>
            <person name="Stark A."/>
            <person name="Stephan W."/>
            <person name="Strausberg R.L."/>
            <person name="Strempel S."/>
            <person name="Sturgill D."/>
            <person name="Sutton G."/>
            <person name="Sutton G.G."/>
            <person name="Tao W."/>
            <person name="Teichmann S."/>
            <person name="Tobari Y.N."/>
            <person name="Tomimura Y."/>
            <person name="Tsolas J.M."/>
            <person name="Valente V.L."/>
            <person name="Venter E."/>
            <person name="Venter J.C."/>
            <person name="Vicario S."/>
            <person name="Vieira F.G."/>
            <person name="Vilella A.J."/>
            <person name="Villasante A."/>
            <person name="Walenz B."/>
            <person name="Wang J."/>
            <person name="Wasserman M."/>
            <person name="Watts T."/>
            <person name="Wilson D."/>
            <person name="Wilson R.K."/>
            <person name="Wing R.A."/>
            <person name="Wolfner M.F."/>
            <person name="Wong A."/>
            <person name="Wong G.K."/>
            <person name="Wu C.I."/>
            <person name="Wu G."/>
            <person name="Yamamoto D."/>
            <person name="Yang H.P."/>
            <person name="Yang S.P."/>
            <person name="Yorke J.A."/>
            <person name="Yoshida K."/>
            <person name="Zdobnov E."/>
            <person name="Zhang P."/>
            <person name="Zhang Y."/>
            <person name="Zimin A.V."/>
            <person name="Baldwin J."/>
            <person name="Abdouelleil A."/>
            <person name="Abdulkadir J."/>
            <person name="Abebe A."/>
            <person name="Abera B."/>
            <person name="Abreu J."/>
            <person name="Acer S.C."/>
            <person name="Aftuck L."/>
            <person name="Alexander A."/>
            <person name="An P."/>
            <person name="Anderson E."/>
            <person name="Anderson S."/>
            <person name="Arachi H."/>
            <person name="Azer M."/>
            <person name="Bachantsang P."/>
            <person name="Barry A."/>
            <person name="Bayul T."/>
            <person name="Berlin A."/>
            <person name="Bessette D."/>
            <person name="Bloom T."/>
            <person name="Blye J."/>
            <person name="Boguslavskiy L."/>
            <person name="Bonnet C."/>
            <person name="Boukhgalter B."/>
            <person name="Bourzgui I."/>
            <person name="Brown A."/>
            <person name="Cahill P."/>
            <person name="Channer S."/>
            <person name="Cheshatsang Y."/>
            <person name="Chuda L."/>
            <person name="Citroen M."/>
            <person name="Collymore A."/>
            <person name="Cooke P."/>
            <person name="Costello M."/>
            <person name="D'Aco K."/>
            <person name="Daza R."/>
            <person name="De Haan G."/>
            <person name="DeGray S."/>
            <person name="DeMaso C."/>
            <person name="Dhargay N."/>
            <person name="Dooley K."/>
            <person name="Dooley E."/>
            <person name="Doricent M."/>
            <person name="Dorje P."/>
            <person name="Dorjee K."/>
            <person name="Dupes A."/>
            <person name="Elong R."/>
            <person name="Falk J."/>
            <person name="Farina A."/>
            <person name="Faro S."/>
            <person name="Ferguson D."/>
            <person name="Fisher S."/>
            <person name="Foley C.D."/>
            <person name="Franke A."/>
            <person name="Friedrich D."/>
            <person name="Gadbois L."/>
            <person name="Gearin G."/>
            <person name="Gearin C.R."/>
            <person name="Giannoukos G."/>
            <person name="Goode T."/>
            <person name="Graham J."/>
            <person name="Grandbois E."/>
            <person name="Grewal S."/>
            <person name="Gyaltsen K."/>
            <person name="Hafez N."/>
            <person name="Hagos B."/>
            <person name="Hall J."/>
            <person name="Henson C."/>
            <person name="Hollinger A."/>
            <person name="Honan T."/>
            <person name="Huard M.D."/>
            <person name="Hughes L."/>
            <person name="Hurhula B."/>
            <person name="Husby M.E."/>
            <person name="Kamat A."/>
            <person name="Kanga B."/>
            <person name="Kashin S."/>
            <person name="Khazanovich D."/>
            <person name="Kisner P."/>
            <person name="Lance K."/>
            <person name="Lara M."/>
            <person name="Lee W."/>
            <person name="Lennon N."/>
            <person name="Letendre F."/>
            <person name="LeVine R."/>
            <person name="Lipovsky A."/>
            <person name="Liu X."/>
            <person name="Liu J."/>
            <person name="Liu S."/>
            <person name="Lokyitsang T."/>
            <person name="Lokyitsang Y."/>
            <person name="Lubonja R."/>
            <person name="Lui A."/>
            <person name="MacDonald P."/>
            <person name="Magnisalis V."/>
            <person name="Maru K."/>
            <person name="Matthews C."/>
            <person name="McCusker W."/>
            <person name="McDonough S."/>
            <person name="Mehta T."/>
            <person name="Meldrim J."/>
            <person name="Meneus L."/>
            <person name="Mihai O."/>
            <person name="Mihalev A."/>
            <person name="Mihova T."/>
            <person name="Mittelman R."/>
            <person name="Mlenga V."/>
            <person name="Montmayeur A."/>
            <person name="Mulrain L."/>
            <person name="Navidi A."/>
            <person name="Naylor J."/>
            <person name="Negash T."/>
            <person name="Nguyen T."/>
            <person name="Nguyen N."/>
            <person name="Nicol R."/>
            <person name="Norbu C."/>
            <person name="Norbu N."/>
            <person name="Novod N."/>
            <person name="O'Neill B."/>
            <person name="Osman S."/>
            <person name="Markiewicz E."/>
            <person name="Oyono O.L."/>
            <person name="Patti C."/>
            <person name="Phunkhang P."/>
            <person name="Pierre F."/>
            <person name="Priest M."/>
            <person name="Raghuraman S."/>
            <person name="Rege F."/>
            <person name="Reyes R."/>
            <person name="Rise C."/>
            <person name="Rogov P."/>
            <person name="Ross K."/>
            <person name="Ryan E."/>
            <person name="Settipalli S."/>
            <person name="Shea T."/>
            <person name="Sherpa N."/>
            <person name="Shi L."/>
            <person name="Shih D."/>
            <person name="Sparrow T."/>
            <person name="Spaulding J."/>
            <person name="Stalker J."/>
            <person name="Stange-Thomann N."/>
            <person name="Stavropoulos S."/>
            <person name="Stone C."/>
            <person name="Strader C."/>
            <person name="Tesfaye S."/>
            <person name="Thomson T."/>
            <person name="Thoulutsang Y."/>
            <person name="Thoulutsang D."/>
            <person name="Topham K."/>
            <person name="Topping I."/>
            <person name="Tsamla T."/>
            <person name="Vassiliev H."/>
            <person name="Vo A."/>
            <person name="Wangchuk T."/>
            <person name="Wangdi T."/>
            <person name="Weiand M."/>
            <person name="Wilkinson J."/>
            <person name="Wilson A."/>
            <person name="Yadav S."/>
            <person name="Young G."/>
            <person name="Yu Q."/>
            <person name="Zembek L."/>
            <person name="Zhong D."/>
            <person name="Zimmer A."/>
            <person name="Zwirko Z."/>
            <person name="Jaffe D.B."/>
            <person name="Alvarez P."/>
            <person name="Brockman W."/>
            <person name="Butler J."/>
            <person name="Chin C."/>
            <person name="Gnerre S."/>
            <person name="Grabherr M."/>
            <person name="Kleber M."/>
            <person name="Mauceli E."/>
            <person name="MacCallum I."/>
        </authorList>
    </citation>
    <scope>NUCLEOTIDE SEQUENCE [LARGE SCALE GENOMIC DNA]</scope>
    <source>
        <strain evidence="12">Rob3c / Tucson 14021-0248.25</strain>
    </source>
</reference>
<feature type="signal peptide" evidence="9">
    <location>
        <begin position="1"/>
        <end position="17"/>
    </location>
</feature>
<protein>
    <recommendedName>
        <fullName evidence="7">Lipase</fullName>
    </recommendedName>
</protein>
<evidence type="ECO:0000256" key="3">
    <source>
        <dbReference type="ARBA" id="ARBA00022801"/>
    </source>
</evidence>
<organism evidence="12">
    <name type="scientific">Drosophila sechellia</name>
    <name type="common">Fruit fly</name>
    <dbReference type="NCBI Taxonomy" id="7238"/>
    <lineage>
        <taxon>Eukaryota</taxon>
        <taxon>Metazoa</taxon>
        <taxon>Ecdysozoa</taxon>
        <taxon>Arthropoda</taxon>
        <taxon>Hexapoda</taxon>
        <taxon>Insecta</taxon>
        <taxon>Pterygota</taxon>
        <taxon>Neoptera</taxon>
        <taxon>Endopterygota</taxon>
        <taxon>Diptera</taxon>
        <taxon>Brachycera</taxon>
        <taxon>Muscomorpha</taxon>
        <taxon>Ephydroidea</taxon>
        <taxon>Drosophilidae</taxon>
        <taxon>Drosophila</taxon>
        <taxon>Sophophora</taxon>
    </lineage>
</organism>
<dbReference type="AlphaFoldDB" id="B4INJ9"/>
<dbReference type="STRING" id="7238.B4INJ9"/>
<dbReference type="OMA" id="LPYNYAD"/>
<dbReference type="InterPro" id="IPR025483">
    <property type="entry name" value="Lipase_euk"/>
</dbReference>
<dbReference type="Proteomes" id="UP000001292">
    <property type="component" value="Unassembled WGS sequence"/>
</dbReference>
<accession>B4INJ9</accession>
<keyword evidence="2 9" id="KW-0732">Signal</keyword>
<evidence type="ECO:0000256" key="4">
    <source>
        <dbReference type="ARBA" id="ARBA00022963"/>
    </source>
</evidence>
<evidence type="ECO:0000256" key="1">
    <source>
        <dbReference type="ARBA" id="ARBA00010701"/>
    </source>
</evidence>
<dbReference type="SUPFAM" id="SSF53474">
    <property type="entry name" value="alpha/beta-Hydrolases"/>
    <property type="match status" value="1"/>
</dbReference>
<keyword evidence="6" id="KW-0325">Glycoprotein</keyword>
<dbReference type="PIRSF" id="PIRSF000862">
    <property type="entry name" value="Steryl_ester_lip"/>
    <property type="match status" value="1"/>
</dbReference>
<evidence type="ECO:0000256" key="6">
    <source>
        <dbReference type="ARBA" id="ARBA00023180"/>
    </source>
</evidence>
<feature type="chain" id="PRO_5002807620" description="Lipase" evidence="9">
    <location>
        <begin position="18"/>
        <end position="416"/>
    </location>
</feature>
<keyword evidence="3 7" id="KW-0378">Hydrolase</keyword>